<dbReference type="AlphaFoldDB" id="A0A8J7DKQ5"/>
<dbReference type="EMBL" id="JADEXG010000008">
    <property type="protein sequence ID" value="MBE9076671.1"/>
    <property type="molecule type" value="Genomic_DNA"/>
</dbReference>
<accession>A0A8J7DKQ5</accession>
<reference evidence="1" key="1">
    <citation type="submission" date="2020-10" db="EMBL/GenBank/DDBJ databases">
        <authorList>
            <person name="Castelo-Branco R."/>
            <person name="Eusebio N."/>
            <person name="Adriana R."/>
            <person name="Vieira A."/>
            <person name="Brugerolle De Fraissinette N."/>
            <person name="Rezende De Castro R."/>
            <person name="Schneider M.P."/>
            <person name="Vasconcelos V."/>
            <person name="Leao P.N."/>
        </authorList>
    </citation>
    <scope>NUCLEOTIDE SEQUENCE</scope>
    <source>
        <strain evidence="1">LEGE 07310</strain>
    </source>
</reference>
<gene>
    <name evidence="1" type="ORF">IQ241_05060</name>
</gene>
<proteinExistence type="predicted"/>
<organism evidence="1 2">
    <name type="scientific">Vasconcelosia minhoensis LEGE 07310</name>
    <dbReference type="NCBI Taxonomy" id="915328"/>
    <lineage>
        <taxon>Bacteria</taxon>
        <taxon>Bacillati</taxon>
        <taxon>Cyanobacteriota</taxon>
        <taxon>Cyanophyceae</taxon>
        <taxon>Nodosilineales</taxon>
        <taxon>Cymatolegaceae</taxon>
        <taxon>Vasconcelosia</taxon>
        <taxon>Vasconcelosia minhoensis</taxon>
    </lineage>
</organism>
<dbReference type="RefSeq" id="WP_193905333.1">
    <property type="nucleotide sequence ID" value="NZ_JADEXG010000008.1"/>
</dbReference>
<name>A0A8J7DKQ5_9CYAN</name>
<sequence>MRARIDSPVLFLTYDDVPPYKKQGSMVRNSYFWALRSIADRSPFGKDWEFEERVWLALTRMLTAFAESGYLGYRETVLEFPPDDPIPPVLKPVATWRAEAPEDESL</sequence>
<dbReference type="Proteomes" id="UP000636505">
    <property type="component" value="Unassembled WGS sequence"/>
</dbReference>
<evidence type="ECO:0000313" key="2">
    <source>
        <dbReference type="Proteomes" id="UP000636505"/>
    </source>
</evidence>
<protein>
    <submittedName>
        <fullName evidence="1">Uncharacterized protein</fullName>
    </submittedName>
</protein>
<evidence type="ECO:0000313" key="1">
    <source>
        <dbReference type="EMBL" id="MBE9076671.1"/>
    </source>
</evidence>
<comment type="caution">
    <text evidence="1">The sequence shown here is derived from an EMBL/GenBank/DDBJ whole genome shotgun (WGS) entry which is preliminary data.</text>
</comment>
<keyword evidence="2" id="KW-1185">Reference proteome</keyword>